<protein>
    <submittedName>
        <fullName evidence="2">Uncharacterized protein</fullName>
    </submittedName>
</protein>
<comment type="caution">
    <text evidence="2">The sequence shown here is derived from an EMBL/GenBank/DDBJ whole genome shotgun (WGS) entry which is preliminary data.</text>
</comment>
<feature type="compositionally biased region" description="Polar residues" evidence="1">
    <location>
        <begin position="54"/>
        <end position="63"/>
    </location>
</feature>
<accession>A0A9P1NCP3</accession>
<proteinExistence type="predicted"/>
<feature type="compositionally biased region" description="Low complexity" evidence="1">
    <location>
        <begin position="32"/>
        <end position="48"/>
    </location>
</feature>
<evidence type="ECO:0000313" key="3">
    <source>
        <dbReference type="Proteomes" id="UP001152747"/>
    </source>
</evidence>
<dbReference type="AlphaFoldDB" id="A0A9P1NCP3"/>
<dbReference type="EMBL" id="CANHGI010000006">
    <property type="protein sequence ID" value="CAI5456747.1"/>
    <property type="molecule type" value="Genomic_DNA"/>
</dbReference>
<gene>
    <name evidence="2" type="ORF">CAMP_LOCUS19384</name>
</gene>
<reference evidence="2" key="1">
    <citation type="submission" date="2022-11" db="EMBL/GenBank/DDBJ databases">
        <authorList>
            <person name="Kikuchi T."/>
        </authorList>
    </citation>
    <scope>NUCLEOTIDE SEQUENCE</scope>
    <source>
        <strain evidence="2">PS1010</strain>
    </source>
</reference>
<sequence>MSTRYLVNMFSKMLKMFGCCRNKNKEAAKTKLTGLKLKQQQQQSTKPAKPSPENPSFTGQSTESIGAWLYESDRAGSPQEVTARAVFAIDDEDLEVQPTQRD</sequence>
<evidence type="ECO:0000256" key="1">
    <source>
        <dbReference type="SAM" id="MobiDB-lite"/>
    </source>
</evidence>
<name>A0A9P1NCP3_9PELO</name>
<organism evidence="2 3">
    <name type="scientific">Caenorhabditis angaria</name>
    <dbReference type="NCBI Taxonomy" id="860376"/>
    <lineage>
        <taxon>Eukaryota</taxon>
        <taxon>Metazoa</taxon>
        <taxon>Ecdysozoa</taxon>
        <taxon>Nematoda</taxon>
        <taxon>Chromadorea</taxon>
        <taxon>Rhabditida</taxon>
        <taxon>Rhabditina</taxon>
        <taxon>Rhabditomorpha</taxon>
        <taxon>Rhabditoidea</taxon>
        <taxon>Rhabditidae</taxon>
        <taxon>Peloderinae</taxon>
        <taxon>Caenorhabditis</taxon>
    </lineage>
</organism>
<feature type="region of interest" description="Disordered" evidence="1">
    <location>
        <begin position="32"/>
        <end position="63"/>
    </location>
</feature>
<evidence type="ECO:0000313" key="2">
    <source>
        <dbReference type="EMBL" id="CAI5456747.1"/>
    </source>
</evidence>
<dbReference type="Proteomes" id="UP001152747">
    <property type="component" value="Unassembled WGS sequence"/>
</dbReference>
<keyword evidence="3" id="KW-1185">Reference proteome</keyword>